<dbReference type="AlphaFoldDB" id="A0A392SZM2"/>
<reference evidence="1 2" key="1">
    <citation type="journal article" date="2018" name="Front. Plant Sci.">
        <title>Red Clover (Trifolium pratense) and Zigzag Clover (T. medium) - A Picture of Genomic Similarities and Differences.</title>
        <authorList>
            <person name="Dluhosova J."/>
            <person name="Istvanek J."/>
            <person name="Nedelnik J."/>
            <person name="Repkova J."/>
        </authorList>
    </citation>
    <scope>NUCLEOTIDE SEQUENCE [LARGE SCALE GENOMIC DNA]</scope>
    <source>
        <strain evidence="2">cv. 10/8</strain>
        <tissue evidence="1">Leaf</tissue>
    </source>
</reference>
<organism evidence="1 2">
    <name type="scientific">Trifolium medium</name>
    <dbReference type="NCBI Taxonomy" id="97028"/>
    <lineage>
        <taxon>Eukaryota</taxon>
        <taxon>Viridiplantae</taxon>
        <taxon>Streptophyta</taxon>
        <taxon>Embryophyta</taxon>
        <taxon>Tracheophyta</taxon>
        <taxon>Spermatophyta</taxon>
        <taxon>Magnoliopsida</taxon>
        <taxon>eudicotyledons</taxon>
        <taxon>Gunneridae</taxon>
        <taxon>Pentapetalae</taxon>
        <taxon>rosids</taxon>
        <taxon>fabids</taxon>
        <taxon>Fabales</taxon>
        <taxon>Fabaceae</taxon>
        <taxon>Papilionoideae</taxon>
        <taxon>50 kb inversion clade</taxon>
        <taxon>NPAAA clade</taxon>
        <taxon>Hologalegina</taxon>
        <taxon>IRL clade</taxon>
        <taxon>Trifolieae</taxon>
        <taxon>Trifolium</taxon>
    </lineage>
</organism>
<protein>
    <submittedName>
        <fullName evidence="1">Uncharacterized protein</fullName>
    </submittedName>
</protein>
<comment type="caution">
    <text evidence="1">The sequence shown here is derived from an EMBL/GenBank/DDBJ whole genome shotgun (WGS) entry which is preliminary data.</text>
</comment>
<dbReference type="Proteomes" id="UP000265520">
    <property type="component" value="Unassembled WGS sequence"/>
</dbReference>
<name>A0A392SZM2_9FABA</name>
<evidence type="ECO:0000313" key="1">
    <source>
        <dbReference type="EMBL" id="MCI53952.1"/>
    </source>
</evidence>
<proteinExistence type="predicted"/>
<feature type="non-terminal residue" evidence="1">
    <location>
        <position position="60"/>
    </location>
</feature>
<sequence length="60" mass="6429">MSGVEPSLCWINREGDRGFPGSVLVGSPLCPCPFVRGGAFFQVRWSANCAVVDPGGWVFL</sequence>
<keyword evidence="2" id="KW-1185">Reference proteome</keyword>
<evidence type="ECO:0000313" key="2">
    <source>
        <dbReference type="Proteomes" id="UP000265520"/>
    </source>
</evidence>
<accession>A0A392SZM2</accession>
<dbReference type="EMBL" id="LXQA010471849">
    <property type="protein sequence ID" value="MCI53952.1"/>
    <property type="molecule type" value="Genomic_DNA"/>
</dbReference>